<dbReference type="GO" id="GO:0000166">
    <property type="term" value="F:nucleotide binding"/>
    <property type="evidence" value="ECO:0007669"/>
    <property type="project" value="UniProtKB-KW"/>
</dbReference>
<dbReference type="InterPro" id="IPR041118">
    <property type="entry name" value="Rx_N"/>
</dbReference>
<dbReference type="Proteomes" id="UP001497457">
    <property type="component" value="Chromosome 21rd"/>
</dbReference>
<evidence type="ECO:0000313" key="12">
    <source>
        <dbReference type="Proteomes" id="UP001497457"/>
    </source>
</evidence>
<evidence type="ECO:0000259" key="7">
    <source>
        <dbReference type="Pfam" id="PF00931"/>
    </source>
</evidence>
<dbReference type="Gene3D" id="3.40.50.300">
    <property type="entry name" value="P-loop containing nucleotide triphosphate hydrolases"/>
    <property type="match status" value="1"/>
</dbReference>
<dbReference type="PRINTS" id="PR00364">
    <property type="entry name" value="DISEASERSIST"/>
</dbReference>
<keyword evidence="2" id="KW-0433">Leucine-rich repeat</keyword>
<dbReference type="SUPFAM" id="SSF52058">
    <property type="entry name" value="L domain-like"/>
    <property type="match status" value="1"/>
</dbReference>
<dbReference type="InterPro" id="IPR036388">
    <property type="entry name" value="WH-like_DNA-bd_sf"/>
</dbReference>
<dbReference type="FunFam" id="1.10.10.10:FF:000322">
    <property type="entry name" value="Probable disease resistance protein At1g63360"/>
    <property type="match status" value="1"/>
</dbReference>
<dbReference type="AlphaFoldDB" id="A0ABC9AH63"/>
<dbReference type="InterPro" id="IPR002182">
    <property type="entry name" value="NB-ARC"/>
</dbReference>
<dbReference type="SUPFAM" id="SSF52540">
    <property type="entry name" value="P-loop containing nucleoside triphosphate hydrolases"/>
    <property type="match status" value="1"/>
</dbReference>
<dbReference type="InterPro" id="IPR042197">
    <property type="entry name" value="Apaf_helical"/>
</dbReference>
<dbReference type="Gene3D" id="3.80.10.10">
    <property type="entry name" value="Ribonuclease Inhibitor"/>
    <property type="match status" value="1"/>
</dbReference>
<dbReference type="Pfam" id="PF23559">
    <property type="entry name" value="WHD_DRP"/>
    <property type="match status" value="1"/>
</dbReference>
<dbReference type="PANTHER" id="PTHR23155:SF1116">
    <property type="entry name" value="OS12G0273300 PROTEIN"/>
    <property type="match status" value="1"/>
</dbReference>
<keyword evidence="12" id="KW-1185">Reference proteome</keyword>
<evidence type="ECO:0000256" key="2">
    <source>
        <dbReference type="ARBA" id="ARBA00022614"/>
    </source>
</evidence>
<evidence type="ECO:0000256" key="3">
    <source>
        <dbReference type="ARBA" id="ARBA00022737"/>
    </source>
</evidence>
<dbReference type="InterPro" id="IPR058922">
    <property type="entry name" value="WHD_DRP"/>
</dbReference>
<keyword evidence="6" id="KW-0175">Coiled coil</keyword>
<dbReference type="Gene3D" id="1.10.8.430">
    <property type="entry name" value="Helical domain of apoptotic protease-activating factors"/>
    <property type="match status" value="1"/>
</dbReference>
<dbReference type="Gene3D" id="1.10.10.10">
    <property type="entry name" value="Winged helix-like DNA-binding domain superfamily/Winged helix DNA-binding domain"/>
    <property type="match status" value="1"/>
</dbReference>
<dbReference type="PANTHER" id="PTHR23155">
    <property type="entry name" value="DISEASE RESISTANCE PROTEIN RP"/>
    <property type="match status" value="1"/>
</dbReference>
<dbReference type="InterPro" id="IPR032675">
    <property type="entry name" value="LRR_dom_sf"/>
</dbReference>
<evidence type="ECO:0000256" key="1">
    <source>
        <dbReference type="ARBA" id="ARBA00008894"/>
    </source>
</evidence>
<feature type="domain" description="Disease resistance protein winged helix" evidence="9">
    <location>
        <begin position="430"/>
        <end position="502"/>
    </location>
</feature>
<dbReference type="GO" id="GO:0042742">
    <property type="term" value="P:defense response to bacterium"/>
    <property type="evidence" value="ECO:0007669"/>
    <property type="project" value="UniProtKB-ARBA"/>
</dbReference>
<evidence type="ECO:0000256" key="5">
    <source>
        <dbReference type="ARBA" id="ARBA00022821"/>
    </source>
</evidence>
<feature type="domain" description="Disease resistance R13L4/SHOC-2-like LRR" evidence="10">
    <location>
        <begin position="549"/>
        <end position="952"/>
    </location>
</feature>
<evidence type="ECO:0000259" key="10">
    <source>
        <dbReference type="Pfam" id="PF23598"/>
    </source>
</evidence>
<reference evidence="11 12" key="2">
    <citation type="submission" date="2024-10" db="EMBL/GenBank/DDBJ databases">
        <authorList>
            <person name="Ryan C."/>
        </authorList>
    </citation>
    <scope>NUCLEOTIDE SEQUENCE [LARGE SCALE GENOMIC DNA]</scope>
</reference>
<dbReference type="InterPro" id="IPR044974">
    <property type="entry name" value="Disease_R_plants"/>
</dbReference>
<dbReference type="InterPro" id="IPR038005">
    <property type="entry name" value="RX-like_CC"/>
</dbReference>
<feature type="domain" description="NB-ARC" evidence="7">
    <location>
        <begin position="188"/>
        <end position="341"/>
    </location>
</feature>
<reference evidence="12" key="1">
    <citation type="submission" date="2024-06" db="EMBL/GenBank/DDBJ databases">
        <authorList>
            <person name="Ryan C."/>
        </authorList>
    </citation>
    <scope>NUCLEOTIDE SEQUENCE [LARGE SCALE GENOMIC DNA]</scope>
</reference>
<dbReference type="Pfam" id="PF23598">
    <property type="entry name" value="LRR_14"/>
    <property type="match status" value="1"/>
</dbReference>
<accession>A0ABC9AH63</accession>
<feature type="domain" description="Disease resistance N-terminal" evidence="8">
    <location>
        <begin position="9"/>
        <end position="98"/>
    </location>
</feature>
<comment type="similarity">
    <text evidence="1">Belongs to the disease resistance NB-LRR family.</text>
</comment>
<evidence type="ECO:0000259" key="8">
    <source>
        <dbReference type="Pfam" id="PF18052"/>
    </source>
</evidence>
<dbReference type="CDD" id="cd14798">
    <property type="entry name" value="RX-CC_like"/>
    <property type="match status" value="1"/>
</dbReference>
<dbReference type="GO" id="GO:0002758">
    <property type="term" value="P:innate immune response-activating signaling pathway"/>
    <property type="evidence" value="ECO:0007669"/>
    <property type="project" value="UniProtKB-ARBA"/>
</dbReference>
<proteinExistence type="inferred from homology"/>
<evidence type="ECO:0000256" key="4">
    <source>
        <dbReference type="ARBA" id="ARBA00022741"/>
    </source>
</evidence>
<organism evidence="11 12">
    <name type="scientific">Urochloa decumbens</name>
    <dbReference type="NCBI Taxonomy" id="240449"/>
    <lineage>
        <taxon>Eukaryota</taxon>
        <taxon>Viridiplantae</taxon>
        <taxon>Streptophyta</taxon>
        <taxon>Embryophyta</taxon>
        <taxon>Tracheophyta</taxon>
        <taxon>Spermatophyta</taxon>
        <taxon>Magnoliopsida</taxon>
        <taxon>Liliopsida</taxon>
        <taxon>Poales</taxon>
        <taxon>Poaceae</taxon>
        <taxon>PACMAD clade</taxon>
        <taxon>Panicoideae</taxon>
        <taxon>Panicodae</taxon>
        <taxon>Paniceae</taxon>
        <taxon>Melinidinae</taxon>
        <taxon>Urochloa</taxon>
    </lineage>
</organism>
<dbReference type="InterPro" id="IPR055414">
    <property type="entry name" value="LRR_R13L4/SHOC2-like"/>
</dbReference>
<gene>
    <name evidence="11" type="ORF">URODEC1_LOCUS55306</name>
</gene>
<keyword evidence="4" id="KW-0547">Nucleotide-binding</keyword>
<dbReference type="Pfam" id="PF00931">
    <property type="entry name" value="NB-ARC"/>
    <property type="match status" value="1"/>
</dbReference>
<dbReference type="EMBL" id="OZ075131">
    <property type="protein sequence ID" value="CAL4979545.1"/>
    <property type="molecule type" value="Genomic_DNA"/>
</dbReference>
<name>A0ABC9AH63_9POAL</name>
<protein>
    <submittedName>
        <fullName evidence="11">Uncharacterized protein</fullName>
    </submittedName>
</protein>
<keyword evidence="3" id="KW-0677">Repeat</keyword>
<evidence type="ECO:0000313" key="11">
    <source>
        <dbReference type="EMBL" id="CAL4979545.1"/>
    </source>
</evidence>
<sequence>MEFTTGAFGTLLPKLGQLLQDEYNLQKCAKKNIECLKSELESIHAALRSVGEVPLEQLSELVRIWARDARELSYDMEDIVDTFMVRVQDADPLSKKRSKKFIQKMKDFVTKAKTQHEIGQEIKNINQRVMELAKRRKRYEFAATTPKTCEVDPRIASLYTKAADLVGINEASKELIMRITKEDDTPVQKQRTVSIVGFGGLGKTTLAKALYDDDLKGQFDCTAFVPVGRTPDLKKFFKDMLIKLDKPQYMNFNFGIFDYARQFIDELRDFLKNKRYFIVIDDIWDTDSWRTIKLALDDNNRGSRVIITTRTHEVAREAGGIYELQPLSHDNSRKLFFRRIFGSESKPSNRQPDDEVSDKILRKCGGIPLAIITMASLLVGKPREEWLEVHRSIGFGNEENQQVMNTMKILSFSYYDLPTHLRACLLYLSVFPEDYFIIKDNLIWMWIAEGFVHKKQRKSLFEVGEEYFNELVNKNMIQLVEEFKKYDPVHGCQVHDMVLDLIRSISSKENFVTVLDSNEGASSSSRQGKVRRLALQTNMTMQAHVDMQQVRSFISYGFDINKGVPFLGFKLIRVLAIGIASPMDIKSSHVEHIQYLLHLRYLQLSGYVFKLPEGIGSLKFLQTLDADGYFVQQGLTSVSLLTQLLCLRFKSTPHMVLDGIGKLTSLQELQITICYDSREEEAYRRFVKELCNLRELRVLRIEMGGYMELIPYMVECLRNLEKMEHLTLSYVSNVDTAKWKAADFLLSHCLRQLFLGFTIFSRLPSFCVNALCLPNLSHLTLLLEYIDEQDLRILGGLPELRCLSLDVKSTTEVVSNTESTTYDIAGDGKLFQKLRRCILRYFSVRVLSSKDDDSGSISFRLRDLEASMLLRCQSDKSVALTLMPSAQRLEFYVHAKEFMISAGCGSLSLEYFASVRNVVVIVDCAFVTTAVVEEVEGALRHVADVHPNCPTLEVRRAGVKFMIPSDQDQEVSFGEKKYTYQKKIEQQQDLKEIHFIPLEIRSPNIRQHPVRVPKLGLRGIRATRLELPRRHPGDSAGIMGRRCHVSSTDQSCITFSSNINA</sequence>
<evidence type="ECO:0000256" key="6">
    <source>
        <dbReference type="ARBA" id="ARBA00023054"/>
    </source>
</evidence>
<dbReference type="GO" id="GO:0009626">
    <property type="term" value="P:plant-type hypersensitive response"/>
    <property type="evidence" value="ECO:0007669"/>
    <property type="project" value="UniProtKB-ARBA"/>
</dbReference>
<dbReference type="Pfam" id="PF18052">
    <property type="entry name" value="Rx_N"/>
    <property type="match status" value="1"/>
</dbReference>
<keyword evidence="5" id="KW-0611">Plant defense</keyword>
<dbReference type="FunFam" id="3.40.50.300:FF:001091">
    <property type="entry name" value="Probable disease resistance protein At1g61300"/>
    <property type="match status" value="1"/>
</dbReference>
<dbReference type="InterPro" id="IPR027417">
    <property type="entry name" value="P-loop_NTPase"/>
</dbReference>
<evidence type="ECO:0000259" key="9">
    <source>
        <dbReference type="Pfam" id="PF23559"/>
    </source>
</evidence>
<dbReference type="Gene3D" id="1.20.5.4130">
    <property type="match status" value="1"/>
</dbReference>